<dbReference type="GO" id="GO:0009986">
    <property type="term" value="C:cell surface"/>
    <property type="evidence" value="ECO:0007669"/>
    <property type="project" value="TreeGrafter"/>
</dbReference>
<proteinExistence type="inferred from homology"/>
<evidence type="ECO:0000313" key="7">
    <source>
        <dbReference type="Proteomes" id="UP000242875"/>
    </source>
</evidence>
<organism evidence="6 7">
    <name type="scientific">Bifiguratus adelaidae</name>
    <dbReference type="NCBI Taxonomy" id="1938954"/>
    <lineage>
        <taxon>Eukaryota</taxon>
        <taxon>Fungi</taxon>
        <taxon>Fungi incertae sedis</taxon>
        <taxon>Mucoromycota</taxon>
        <taxon>Mucoromycotina</taxon>
        <taxon>Endogonomycetes</taxon>
        <taxon>Endogonales</taxon>
        <taxon>Endogonales incertae sedis</taxon>
        <taxon>Bifiguratus</taxon>
    </lineage>
</organism>
<dbReference type="GO" id="GO:0008422">
    <property type="term" value="F:beta-glucosidase activity"/>
    <property type="evidence" value="ECO:0007669"/>
    <property type="project" value="TreeGrafter"/>
</dbReference>
<dbReference type="EMBL" id="MVBO01000173">
    <property type="protein sequence ID" value="OZJ02249.1"/>
    <property type="molecule type" value="Genomic_DNA"/>
</dbReference>
<comment type="caution">
    <text evidence="6">The sequence shown here is derived from an EMBL/GenBank/DDBJ whole genome shotgun (WGS) entry which is preliminary data.</text>
</comment>
<gene>
    <name evidence="6" type="ORF">BZG36_04917</name>
</gene>
<evidence type="ECO:0000256" key="1">
    <source>
        <dbReference type="ARBA" id="ARBA00005641"/>
    </source>
</evidence>
<comment type="similarity">
    <text evidence="1 4">Belongs to the glycosyl hydrolase 5 (cellulase A) family.</text>
</comment>
<dbReference type="GO" id="GO:0009251">
    <property type="term" value="P:glucan catabolic process"/>
    <property type="evidence" value="ECO:0007669"/>
    <property type="project" value="TreeGrafter"/>
</dbReference>
<keyword evidence="2 4" id="KW-0378">Hydrolase</keyword>
<dbReference type="SUPFAM" id="SSF51445">
    <property type="entry name" value="(Trans)glycosidases"/>
    <property type="match status" value="1"/>
</dbReference>
<dbReference type="GO" id="GO:0005576">
    <property type="term" value="C:extracellular region"/>
    <property type="evidence" value="ECO:0007669"/>
    <property type="project" value="TreeGrafter"/>
</dbReference>
<dbReference type="OrthoDB" id="1887033at2759"/>
<sequence length="392" mass="45991">FLQYFFEEDDVVFLKSLGMNCVRLPFNYRHFEDDARPGVYKESGFKHLDRVVDLCARHGVYTILDLHATVGGQNPGWHSDNAHHRPILFDYVEFQDRTVNLWRHLASHYKGNPWVAGYNPINEPAVEDASKLLSLYDRLEKAIREIDPDHILFWDGNTFASDFSAFTSVYPNSVYACHDYSKLGFPQDTQYEGTDQQKQALVQSYERKVTFQKKRQVPIWNGEFGPVYDADESVNEKRYALVAQQIAIYSHEGISWSIWTYKDVNYQGLIYLNPDSPYMKLVSPFIERKQRVAADRWGSDERPLQYLFKPLEEWFAQEVTPKYQKKYPSTWTINDWIKCQVRNTLLSEYLIPDYADLFQNASMEELEALAASFKFSQCKRRDRLNEILANAR</sequence>
<dbReference type="AlphaFoldDB" id="A0A261XV61"/>
<dbReference type="FunFam" id="3.20.20.80:FF:000130">
    <property type="entry name" value="Endoglucanase C"/>
    <property type="match status" value="1"/>
</dbReference>
<dbReference type="PANTHER" id="PTHR31297:SF13">
    <property type="entry name" value="PUTATIVE-RELATED"/>
    <property type="match status" value="1"/>
</dbReference>
<name>A0A261XV61_9FUNG</name>
<evidence type="ECO:0000313" key="6">
    <source>
        <dbReference type="EMBL" id="OZJ02249.1"/>
    </source>
</evidence>
<dbReference type="InterPro" id="IPR001547">
    <property type="entry name" value="Glyco_hydro_5"/>
</dbReference>
<feature type="non-terminal residue" evidence="6">
    <location>
        <position position="1"/>
    </location>
</feature>
<dbReference type="InterPro" id="IPR017853">
    <property type="entry name" value="GH"/>
</dbReference>
<dbReference type="Gene3D" id="3.20.20.80">
    <property type="entry name" value="Glycosidases"/>
    <property type="match status" value="1"/>
</dbReference>
<dbReference type="InterPro" id="IPR050386">
    <property type="entry name" value="Glycosyl_hydrolase_5"/>
</dbReference>
<protein>
    <recommendedName>
        <fullName evidence="5">Glycoside hydrolase family 5 domain-containing protein</fullName>
    </recommendedName>
</protein>
<evidence type="ECO:0000256" key="4">
    <source>
        <dbReference type="RuleBase" id="RU361153"/>
    </source>
</evidence>
<accession>A0A261XV61</accession>
<evidence type="ECO:0000256" key="2">
    <source>
        <dbReference type="ARBA" id="ARBA00022801"/>
    </source>
</evidence>
<evidence type="ECO:0000256" key="3">
    <source>
        <dbReference type="ARBA" id="ARBA00023295"/>
    </source>
</evidence>
<reference evidence="6 7" key="1">
    <citation type="journal article" date="2017" name="Mycologia">
        <title>Bifiguratus adelaidae, gen. et sp. nov., a new member of Mucoromycotina in endophytic and soil-dwelling habitats.</title>
        <authorList>
            <person name="Torres-Cruz T.J."/>
            <person name="Billingsley Tobias T.L."/>
            <person name="Almatruk M."/>
            <person name="Hesse C."/>
            <person name="Kuske C.R."/>
            <person name="Desiro A."/>
            <person name="Benucci G.M."/>
            <person name="Bonito G."/>
            <person name="Stajich J.E."/>
            <person name="Dunlap C."/>
            <person name="Arnold A.E."/>
            <person name="Porras-Alfaro A."/>
        </authorList>
    </citation>
    <scope>NUCLEOTIDE SEQUENCE [LARGE SCALE GENOMIC DNA]</scope>
    <source>
        <strain evidence="6 7">AZ0501</strain>
    </source>
</reference>
<dbReference type="Proteomes" id="UP000242875">
    <property type="component" value="Unassembled WGS sequence"/>
</dbReference>
<keyword evidence="3 4" id="KW-0326">Glycosidase</keyword>
<evidence type="ECO:0000259" key="5">
    <source>
        <dbReference type="Pfam" id="PF00150"/>
    </source>
</evidence>
<dbReference type="Pfam" id="PF00150">
    <property type="entry name" value="Cellulase"/>
    <property type="match status" value="1"/>
</dbReference>
<feature type="domain" description="Glycoside hydrolase family 5" evidence="5">
    <location>
        <begin position="10"/>
        <end position="263"/>
    </location>
</feature>
<keyword evidence="7" id="KW-1185">Reference proteome</keyword>
<dbReference type="PANTHER" id="PTHR31297">
    <property type="entry name" value="GLUCAN ENDO-1,6-BETA-GLUCOSIDASE B"/>
    <property type="match status" value="1"/>
</dbReference>